<proteinExistence type="inferred from homology"/>
<evidence type="ECO:0000313" key="3">
    <source>
        <dbReference type="EMBL" id="MDR6552136.1"/>
    </source>
</evidence>
<evidence type="ECO:0000313" key="4">
    <source>
        <dbReference type="Proteomes" id="UP001267290"/>
    </source>
</evidence>
<comment type="similarity">
    <text evidence="1">Belongs to the bactofilin family.</text>
</comment>
<dbReference type="Pfam" id="PF04519">
    <property type="entry name" value="Bactofilin"/>
    <property type="match status" value="1"/>
</dbReference>
<evidence type="ECO:0000256" key="1">
    <source>
        <dbReference type="ARBA" id="ARBA00044755"/>
    </source>
</evidence>
<organism evidence="3 4">
    <name type="scientific">Paenibacillus qinlingensis</name>
    <dbReference type="NCBI Taxonomy" id="1837343"/>
    <lineage>
        <taxon>Bacteria</taxon>
        <taxon>Bacillati</taxon>
        <taxon>Bacillota</taxon>
        <taxon>Bacilli</taxon>
        <taxon>Bacillales</taxon>
        <taxon>Paenibacillaceae</taxon>
        <taxon>Paenibacillus</taxon>
    </lineage>
</organism>
<comment type="caution">
    <text evidence="3">The sequence shown here is derived from an EMBL/GenBank/DDBJ whole genome shotgun (WGS) entry which is preliminary data.</text>
</comment>
<dbReference type="PANTHER" id="PTHR35024:SF4">
    <property type="entry name" value="POLYMER-FORMING CYTOSKELETAL PROTEIN"/>
    <property type="match status" value="1"/>
</dbReference>
<dbReference type="EMBL" id="JAVDSB010000005">
    <property type="protein sequence ID" value="MDR6552136.1"/>
    <property type="molecule type" value="Genomic_DNA"/>
</dbReference>
<dbReference type="PANTHER" id="PTHR35024">
    <property type="entry name" value="HYPOTHETICAL CYTOSOLIC PROTEIN"/>
    <property type="match status" value="1"/>
</dbReference>
<feature type="compositionally biased region" description="Polar residues" evidence="2">
    <location>
        <begin position="145"/>
        <end position="154"/>
    </location>
</feature>
<reference evidence="3 4" key="1">
    <citation type="submission" date="2023-07" db="EMBL/GenBank/DDBJ databases">
        <title>Sorghum-associated microbial communities from plants grown in Nebraska, USA.</title>
        <authorList>
            <person name="Schachtman D."/>
        </authorList>
    </citation>
    <scope>NUCLEOTIDE SEQUENCE [LARGE SCALE GENOMIC DNA]</scope>
    <source>
        <strain evidence="3 4">CC258</strain>
    </source>
</reference>
<keyword evidence="4" id="KW-1185">Reference proteome</keyword>
<dbReference type="Proteomes" id="UP001267290">
    <property type="component" value="Unassembled WGS sequence"/>
</dbReference>
<name>A0ABU1NXB7_9BACL</name>
<dbReference type="RefSeq" id="WP_310499690.1">
    <property type="nucleotide sequence ID" value="NZ_JAVDSB010000005.1"/>
</dbReference>
<accession>A0ABU1NXB7</accession>
<feature type="region of interest" description="Disordered" evidence="2">
    <location>
        <begin position="122"/>
        <end position="154"/>
    </location>
</feature>
<dbReference type="InterPro" id="IPR007607">
    <property type="entry name" value="BacA/B"/>
</dbReference>
<gene>
    <name evidence="3" type="ORF">J2736_003338</name>
</gene>
<evidence type="ECO:0000256" key="2">
    <source>
        <dbReference type="SAM" id="MobiDB-lite"/>
    </source>
</evidence>
<sequence length="154" mass="15856">MIGSSKLRRIDAKTTDTLIGGSTICEGKIMSEASLRIEGQMNGDIECAGDITIGENAVVQSNIHARDVIVAGKVKGNIYTKGKLIVTKSGVLIGNIDVRSFIIEEGGIFQGSSAMNANGAAVAAPADKSSGGKVIDAKAHKQQKNEQQAASGGN</sequence>
<protein>
    <submittedName>
        <fullName evidence="3">Cytoskeletal protein CcmA (Bactofilin family)</fullName>
    </submittedName>
</protein>